<dbReference type="SMART" id="SM00325">
    <property type="entry name" value="RhoGEF"/>
    <property type="match status" value="1"/>
</dbReference>
<organism evidence="3 4">
    <name type="scientific">Dendrothele bispora (strain CBS 962.96)</name>
    <dbReference type="NCBI Taxonomy" id="1314807"/>
    <lineage>
        <taxon>Eukaryota</taxon>
        <taxon>Fungi</taxon>
        <taxon>Dikarya</taxon>
        <taxon>Basidiomycota</taxon>
        <taxon>Agaricomycotina</taxon>
        <taxon>Agaricomycetes</taxon>
        <taxon>Agaricomycetidae</taxon>
        <taxon>Agaricales</taxon>
        <taxon>Agaricales incertae sedis</taxon>
        <taxon>Dendrothele</taxon>
    </lineage>
</organism>
<dbReference type="Proteomes" id="UP000297245">
    <property type="component" value="Unassembled WGS sequence"/>
</dbReference>
<protein>
    <submittedName>
        <fullName evidence="3">Dbl homology domain-containing protein</fullName>
    </submittedName>
</protein>
<reference evidence="3 4" key="1">
    <citation type="journal article" date="2019" name="Nat. Ecol. Evol.">
        <title>Megaphylogeny resolves global patterns of mushroom evolution.</title>
        <authorList>
            <person name="Varga T."/>
            <person name="Krizsan K."/>
            <person name="Foldi C."/>
            <person name="Dima B."/>
            <person name="Sanchez-Garcia M."/>
            <person name="Sanchez-Ramirez S."/>
            <person name="Szollosi G.J."/>
            <person name="Szarkandi J.G."/>
            <person name="Papp V."/>
            <person name="Albert L."/>
            <person name="Andreopoulos W."/>
            <person name="Angelini C."/>
            <person name="Antonin V."/>
            <person name="Barry K.W."/>
            <person name="Bougher N.L."/>
            <person name="Buchanan P."/>
            <person name="Buyck B."/>
            <person name="Bense V."/>
            <person name="Catcheside P."/>
            <person name="Chovatia M."/>
            <person name="Cooper J."/>
            <person name="Damon W."/>
            <person name="Desjardin D."/>
            <person name="Finy P."/>
            <person name="Geml J."/>
            <person name="Haridas S."/>
            <person name="Hughes K."/>
            <person name="Justo A."/>
            <person name="Karasinski D."/>
            <person name="Kautmanova I."/>
            <person name="Kiss B."/>
            <person name="Kocsube S."/>
            <person name="Kotiranta H."/>
            <person name="LaButti K.M."/>
            <person name="Lechner B.E."/>
            <person name="Liimatainen K."/>
            <person name="Lipzen A."/>
            <person name="Lukacs Z."/>
            <person name="Mihaltcheva S."/>
            <person name="Morgado L.N."/>
            <person name="Niskanen T."/>
            <person name="Noordeloos M.E."/>
            <person name="Ohm R.A."/>
            <person name="Ortiz-Santana B."/>
            <person name="Ovrebo C."/>
            <person name="Racz N."/>
            <person name="Riley R."/>
            <person name="Savchenko A."/>
            <person name="Shiryaev A."/>
            <person name="Soop K."/>
            <person name="Spirin V."/>
            <person name="Szebenyi C."/>
            <person name="Tomsovsky M."/>
            <person name="Tulloss R.E."/>
            <person name="Uehling J."/>
            <person name="Grigoriev I.V."/>
            <person name="Vagvolgyi C."/>
            <person name="Papp T."/>
            <person name="Martin F.M."/>
            <person name="Miettinen O."/>
            <person name="Hibbett D.S."/>
            <person name="Nagy L.G."/>
        </authorList>
    </citation>
    <scope>NUCLEOTIDE SEQUENCE [LARGE SCALE GENOMIC DNA]</scope>
    <source>
        <strain evidence="3 4">CBS 962.96</strain>
    </source>
</reference>
<dbReference type="Gene3D" id="1.20.900.10">
    <property type="entry name" value="Dbl homology (DH) domain"/>
    <property type="match status" value="1"/>
</dbReference>
<evidence type="ECO:0000259" key="2">
    <source>
        <dbReference type="PROSITE" id="PS50010"/>
    </source>
</evidence>
<feature type="region of interest" description="Disordered" evidence="1">
    <location>
        <begin position="29"/>
        <end position="48"/>
    </location>
</feature>
<dbReference type="PANTHER" id="PTHR46572">
    <property type="entry name" value="RHO1 GDP-GTP EXCHANGE PROTEIN 1-RELATED"/>
    <property type="match status" value="1"/>
</dbReference>
<keyword evidence="4" id="KW-1185">Reference proteome</keyword>
<dbReference type="EMBL" id="ML179397">
    <property type="protein sequence ID" value="THU88758.1"/>
    <property type="molecule type" value="Genomic_DNA"/>
</dbReference>
<dbReference type="InterPro" id="IPR052233">
    <property type="entry name" value="Rho-type_GEFs"/>
</dbReference>
<evidence type="ECO:0000313" key="4">
    <source>
        <dbReference type="Proteomes" id="UP000297245"/>
    </source>
</evidence>
<feature type="domain" description="DH" evidence="2">
    <location>
        <begin position="269"/>
        <end position="469"/>
    </location>
</feature>
<sequence>MDYCLIRKDFPNVGDNDYASTLRTKTLSVSRSASDESDPDLRMGSESQVAQKDKDDWVWIWEYDRGSSLLNYSLLSHIAIELRNRIPRATHIKRGISYPGSFTGKDLVITIKQLIHQELPLGLFYPTFVRDAALQVARSLQSHSFFYEPDSSARGVQDSVGHVYMLQYGSDNGRISGFDSAPSLSTITSTPESNIETLPTGVMTMLTGCYAPTCVGRGPCYALHCPKKSYPLFDVDEGGTEPVPLFSEKSWSQTIPDEILASLPENEINRQTTIQKILQQEAQYIHDLDIVETVFIRPLRYANPPIISPPVALEQFITDVFCNILELRQCSKSLRESILVRQREGQYTIQRVGDILLNIATEYRQVYSVYLGLRTFAERKTRDELEENVQFKTFLEQASEQHFPLERDSTDKPQLALDLLLNRPSEHLQKFLSLLEAVLNETTANHPDMNDLKGAIGMIKAFAQLRTRRLHA</sequence>
<proteinExistence type="predicted"/>
<dbReference type="PROSITE" id="PS50010">
    <property type="entry name" value="DH_2"/>
    <property type="match status" value="1"/>
</dbReference>
<evidence type="ECO:0000313" key="3">
    <source>
        <dbReference type="EMBL" id="THU88758.1"/>
    </source>
</evidence>
<dbReference type="AlphaFoldDB" id="A0A4S8LJF7"/>
<dbReference type="SUPFAM" id="SSF48065">
    <property type="entry name" value="DBL homology domain (DH-domain)"/>
    <property type="match status" value="1"/>
</dbReference>
<accession>A0A4S8LJF7</accession>
<dbReference type="Pfam" id="PF00621">
    <property type="entry name" value="RhoGEF"/>
    <property type="match status" value="1"/>
</dbReference>
<dbReference type="OrthoDB" id="2272012at2759"/>
<gene>
    <name evidence="3" type="ORF">K435DRAFT_305449</name>
</gene>
<dbReference type="GO" id="GO:0005085">
    <property type="term" value="F:guanyl-nucleotide exchange factor activity"/>
    <property type="evidence" value="ECO:0007669"/>
    <property type="project" value="InterPro"/>
</dbReference>
<dbReference type="PANTHER" id="PTHR46572:SF1">
    <property type="entry name" value="RHO1 GUANINE NUCLEOTIDE EXCHANGE FACTOR TUS1"/>
    <property type="match status" value="1"/>
</dbReference>
<evidence type="ECO:0000256" key="1">
    <source>
        <dbReference type="SAM" id="MobiDB-lite"/>
    </source>
</evidence>
<name>A0A4S8LJF7_DENBC</name>
<dbReference type="InterPro" id="IPR035899">
    <property type="entry name" value="DBL_dom_sf"/>
</dbReference>
<dbReference type="InterPro" id="IPR000219">
    <property type="entry name" value="DH_dom"/>
</dbReference>